<dbReference type="AlphaFoldDB" id="A0A4Y2H0I1"/>
<dbReference type="Pfam" id="PF17921">
    <property type="entry name" value="Integrase_H2C2"/>
    <property type="match status" value="1"/>
</dbReference>
<dbReference type="EC" id="2.7.7.49" evidence="1"/>
<dbReference type="Proteomes" id="UP000499080">
    <property type="component" value="Unassembled WGS sequence"/>
</dbReference>
<evidence type="ECO:0000313" key="6">
    <source>
        <dbReference type="Proteomes" id="UP000499080"/>
    </source>
</evidence>
<name>A0A4Y2H0I1_ARAVE</name>
<organism evidence="5 6">
    <name type="scientific">Araneus ventricosus</name>
    <name type="common">Orbweaver spider</name>
    <name type="synonym">Epeira ventricosa</name>
    <dbReference type="NCBI Taxonomy" id="182803"/>
    <lineage>
        <taxon>Eukaryota</taxon>
        <taxon>Metazoa</taxon>
        <taxon>Ecdysozoa</taxon>
        <taxon>Arthropoda</taxon>
        <taxon>Chelicerata</taxon>
        <taxon>Arachnida</taxon>
        <taxon>Araneae</taxon>
        <taxon>Araneomorphae</taxon>
        <taxon>Entelegynae</taxon>
        <taxon>Araneoidea</taxon>
        <taxon>Araneidae</taxon>
        <taxon>Araneus</taxon>
    </lineage>
</organism>
<dbReference type="FunFam" id="3.30.70.270:FF:000020">
    <property type="entry name" value="Transposon Tf2-6 polyprotein-like Protein"/>
    <property type="match status" value="1"/>
</dbReference>
<dbReference type="GO" id="GO:0003964">
    <property type="term" value="F:RNA-directed DNA polymerase activity"/>
    <property type="evidence" value="ECO:0007669"/>
    <property type="project" value="UniProtKB-EC"/>
</dbReference>
<gene>
    <name evidence="5" type="primary">pol_587</name>
    <name evidence="5" type="ORF">AVEN_200363_1</name>
</gene>
<dbReference type="Pfam" id="PF00078">
    <property type="entry name" value="RVT_1"/>
    <property type="match status" value="1"/>
</dbReference>
<protein>
    <recommendedName>
        <fullName evidence="1">RNA-directed DNA polymerase</fullName>
        <ecNumber evidence="1">2.7.7.49</ecNumber>
    </recommendedName>
</protein>
<dbReference type="InterPro" id="IPR041588">
    <property type="entry name" value="Integrase_H2C2"/>
</dbReference>
<dbReference type="InterPro" id="IPR043502">
    <property type="entry name" value="DNA/RNA_pol_sf"/>
</dbReference>
<sequence length="473" mass="55139">MHLPCSVCVHSRSNGGEFQTKTLRDDGIWEGFVGPFLQPLSPSDLGGPVTFSVGKFASAFQDLTGRRITSVRPCLVYFDDIIKVRRTFEEHLNNIRKVFQRLQRANLKLSPKKCRFFRKEVSYLGHIISSDGVKTDPEKTKTEVDWPRPATVHDLRSFLGLCTYYRRFVRNFSAIAKPLHKLTEARSDFNWTEECEKSFSSLKPILEKKLNSEDRPSWQEIAPESPATKRYWALWDSLHLKDGVLYRKFESDDGSSCRWQLILPQSRNQEILQETHDSASGGHFGIMKTLRRIRERFYWDRLCADVEKWCRECQICRARKRPNTEDRKSVTEWISAEKISDRTPRFPCDILFGRPGDTPSSPNEDLNKLEARLESVQTSDRELVKLSKVRKRTHYDSRVTDHHFKKGDLVWVCNPKQRRGLSPKPRQKCEGPYTAVKKLNDVVYRVQRSPKVKPKVIHINRLVPYWTTDHSSI</sequence>
<evidence type="ECO:0000313" key="5">
    <source>
        <dbReference type="EMBL" id="GBM57834.1"/>
    </source>
</evidence>
<proteinExistence type="predicted"/>
<dbReference type="Gene3D" id="1.10.340.70">
    <property type="match status" value="1"/>
</dbReference>
<dbReference type="Gene3D" id="3.30.70.270">
    <property type="match status" value="2"/>
</dbReference>
<feature type="domain" description="Reverse transcriptase" evidence="2">
    <location>
        <begin position="72"/>
        <end position="128"/>
    </location>
</feature>
<evidence type="ECO:0000259" key="4">
    <source>
        <dbReference type="Pfam" id="PF22938"/>
    </source>
</evidence>
<evidence type="ECO:0000259" key="2">
    <source>
        <dbReference type="Pfam" id="PF00078"/>
    </source>
</evidence>
<dbReference type="FunFam" id="1.10.340.70:FF:000001">
    <property type="entry name" value="Retrovirus-related Pol polyprotein from transposon gypsy-like Protein"/>
    <property type="match status" value="1"/>
</dbReference>
<feature type="domain" description="Integrase zinc-binding" evidence="3">
    <location>
        <begin position="264"/>
        <end position="321"/>
    </location>
</feature>
<dbReference type="FunFam" id="3.30.70.270:FF:000003">
    <property type="entry name" value="Transposon Ty3-G Gag-Pol polyprotein"/>
    <property type="match status" value="1"/>
</dbReference>
<accession>A0A4Y2H0I1</accession>
<dbReference type="InterPro" id="IPR054465">
    <property type="entry name" value="Integrase_p58-like_C"/>
</dbReference>
<evidence type="ECO:0000256" key="1">
    <source>
        <dbReference type="ARBA" id="ARBA00012493"/>
    </source>
</evidence>
<evidence type="ECO:0000259" key="3">
    <source>
        <dbReference type="Pfam" id="PF17921"/>
    </source>
</evidence>
<dbReference type="EMBL" id="BGPR01001609">
    <property type="protein sequence ID" value="GBM57834.1"/>
    <property type="molecule type" value="Genomic_DNA"/>
</dbReference>
<feature type="domain" description="Integrase p58-like C-terminal" evidence="4">
    <location>
        <begin position="431"/>
        <end position="464"/>
    </location>
</feature>
<dbReference type="Pfam" id="PF22938">
    <property type="entry name" value="Integrase_p58_C"/>
    <property type="match status" value="1"/>
</dbReference>
<comment type="caution">
    <text evidence="5">The sequence shown here is derived from an EMBL/GenBank/DDBJ whole genome shotgun (WGS) entry which is preliminary data.</text>
</comment>
<keyword evidence="6" id="KW-1185">Reference proteome</keyword>
<dbReference type="PANTHER" id="PTHR37984">
    <property type="entry name" value="PROTEIN CBG26694"/>
    <property type="match status" value="1"/>
</dbReference>
<dbReference type="InterPro" id="IPR043128">
    <property type="entry name" value="Rev_trsase/Diguanyl_cyclase"/>
</dbReference>
<dbReference type="SUPFAM" id="SSF56672">
    <property type="entry name" value="DNA/RNA polymerases"/>
    <property type="match status" value="1"/>
</dbReference>
<dbReference type="PANTHER" id="PTHR37984:SF5">
    <property type="entry name" value="PROTEIN NYNRIN-LIKE"/>
    <property type="match status" value="1"/>
</dbReference>
<dbReference type="InterPro" id="IPR000477">
    <property type="entry name" value="RT_dom"/>
</dbReference>
<dbReference type="InterPro" id="IPR050951">
    <property type="entry name" value="Retrovirus_Pol_polyprotein"/>
</dbReference>
<reference evidence="5 6" key="1">
    <citation type="journal article" date="2019" name="Sci. Rep.">
        <title>Orb-weaving spider Araneus ventricosus genome elucidates the spidroin gene catalogue.</title>
        <authorList>
            <person name="Kono N."/>
            <person name="Nakamura H."/>
            <person name="Ohtoshi R."/>
            <person name="Moran D.A.P."/>
            <person name="Shinohara A."/>
            <person name="Yoshida Y."/>
            <person name="Fujiwara M."/>
            <person name="Mori M."/>
            <person name="Tomita M."/>
            <person name="Arakawa K."/>
        </authorList>
    </citation>
    <scope>NUCLEOTIDE SEQUENCE [LARGE SCALE GENOMIC DNA]</scope>
</reference>